<accession>A0A9X2E9L0</accession>
<protein>
    <recommendedName>
        <fullName evidence="4">Secreted protein</fullName>
    </recommendedName>
</protein>
<organism evidence="2 3">
    <name type="scientific">Nocardia pulmonis</name>
    <dbReference type="NCBI Taxonomy" id="2951408"/>
    <lineage>
        <taxon>Bacteria</taxon>
        <taxon>Bacillati</taxon>
        <taxon>Actinomycetota</taxon>
        <taxon>Actinomycetes</taxon>
        <taxon>Mycobacteriales</taxon>
        <taxon>Nocardiaceae</taxon>
        <taxon>Nocardia</taxon>
    </lineage>
</organism>
<reference evidence="2" key="1">
    <citation type="submission" date="2022-06" db="EMBL/GenBank/DDBJ databases">
        <title>Novel species in genus nocardia.</title>
        <authorList>
            <person name="Li F."/>
        </authorList>
    </citation>
    <scope>NUCLEOTIDE SEQUENCE</scope>
    <source>
        <strain evidence="2">CDC141</strain>
    </source>
</reference>
<keyword evidence="3" id="KW-1185">Reference proteome</keyword>
<comment type="caution">
    <text evidence="2">The sequence shown here is derived from an EMBL/GenBank/DDBJ whole genome shotgun (WGS) entry which is preliminary data.</text>
</comment>
<sequence length="110" mass="12039">MTHIGGALVTVGAVVALLLGGAADAGAEPTPWPRPAKGAFVYTEHGTEKRLRDPKNNRCYAIEGRGAAENRTNRVAKLYRNADCRGKPVTSIAPRERERHVVFRSVLFER</sequence>
<dbReference type="RefSeq" id="WP_251915209.1">
    <property type="nucleotide sequence ID" value="NZ_JAMRXG010000011.1"/>
</dbReference>
<dbReference type="AlphaFoldDB" id="A0A9X2E9L0"/>
<name>A0A9X2E9L0_9NOCA</name>
<gene>
    <name evidence="2" type="ORF">NDR86_25340</name>
</gene>
<evidence type="ECO:0000256" key="1">
    <source>
        <dbReference type="SAM" id="SignalP"/>
    </source>
</evidence>
<dbReference type="EMBL" id="JAMRXG010000011">
    <property type="protein sequence ID" value="MCM6776817.1"/>
    <property type="molecule type" value="Genomic_DNA"/>
</dbReference>
<feature type="chain" id="PRO_5040824930" description="Secreted protein" evidence="1">
    <location>
        <begin position="28"/>
        <end position="110"/>
    </location>
</feature>
<proteinExistence type="predicted"/>
<evidence type="ECO:0000313" key="2">
    <source>
        <dbReference type="EMBL" id="MCM6776817.1"/>
    </source>
</evidence>
<dbReference type="Proteomes" id="UP001139157">
    <property type="component" value="Unassembled WGS sequence"/>
</dbReference>
<keyword evidence="1" id="KW-0732">Signal</keyword>
<feature type="signal peptide" evidence="1">
    <location>
        <begin position="1"/>
        <end position="27"/>
    </location>
</feature>
<evidence type="ECO:0008006" key="4">
    <source>
        <dbReference type="Google" id="ProtNLM"/>
    </source>
</evidence>
<evidence type="ECO:0000313" key="3">
    <source>
        <dbReference type="Proteomes" id="UP001139157"/>
    </source>
</evidence>